<reference evidence="1" key="2">
    <citation type="submission" date="2021-09" db="EMBL/GenBank/DDBJ databases">
        <authorList>
            <person name="Jia N."/>
            <person name="Wang J."/>
            <person name="Shi W."/>
            <person name="Du L."/>
            <person name="Sun Y."/>
            <person name="Zhan W."/>
            <person name="Jiang J."/>
            <person name="Wang Q."/>
            <person name="Zhang B."/>
            <person name="Ji P."/>
            <person name="Sakyi L.B."/>
            <person name="Cui X."/>
            <person name="Yuan T."/>
            <person name="Jiang B."/>
            <person name="Yang W."/>
            <person name="Lam T.T.-Y."/>
            <person name="Chang Q."/>
            <person name="Ding S."/>
            <person name="Wang X."/>
            <person name="Zhu J."/>
            <person name="Ruan X."/>
            <person name="Zhao L."/>
            <person name="Wei J."/>
            <person name="Que T."/>
            <person name="Du C."/>
            <person name="Cheng J."/>
            <person name="Dai P."/>
            <person name="Han X."/>
            <person name="Huang E."/>
            <person name="Gao Y."/>
            <person name="Liu J."/>
            <person name="Shao H."/>
            <person name="Ye R."/>
            <person name="Li L."/>
            <person name="Wei W."/>
            <person name="Wang X."/>
            <person name="Wang C."/>
            <person name="Huo Q."/>
            <person name="Li W."/>
            <person name="Guo W."/>
            <person name="Chen H."/>
            <person name="Chen S."/>
            <person name="Zhou L."/>
            <person name="Zhou L."/>
            <person name="Ni X."/>
            <person name="Tian J."/>
            <person name="Zhou Y."/>
            <person name="Sheng Y."/>
            <person name="Liu T."/>
            <person name="Pan Y."/>
            <person name="Xia L."/>
            <person name="Li J."/>
            <person name="Zhao F."/>
            <person name="Cao W."/>
        </authorList>
    </citation>
    <scope>NUCLEOTIDE SEQUENCE</scope>
    <source>
        <strain evidence="1">Rmic-2018</strain>
        <tissue evidence="1">Larvae</tissue>
    </source>
</reference>
<sequence length="163" mass="18516">MNQLLQTSWRAEPQEFRVALSRSYDLALHAFARVVHGMLVPSVENRQQDAAGAGTGEPEYIRQVDGCRSTMCRWQGEYLGGKLDETIDPCMDFYKLRVSQPLVSSRHPRSHALQSLRGGTTHVGTVVFGISNRMVYCRHVMNMPKFSQQQGRFLSCHRAFDQV</sequence>
<proteinExistence type="predicted"/>
<dbReference type="Proteomes" id="UP000821866">
    <property type="component" value="Chromosome 1"/>
</dbReference>
<organism evidence="1 2">
    <name type="scientific">Rhipicephalus microplus</name>
    <name type="common">Cattle tick</name>
    <name type="synonym">Boophilus microplus</name>
    <dbReference type="NCBI Taxonomy" id="6941"/>
    <lineage>
        <taxon>Eukaryota</taxon>
        <taxon>Metazoa</taxon>
        <taxon>Ecdysozoa</taxon>
        <taxon>Arthropoda</taxon>
        <taxon>Chelicerata</taxon>
        <taxon>Arachnida</taxon>
        <taxon>Acari</taxon>
        <taxon>Parasitiformes</taxon>
        <taxon>Ixodida</taxon>
        <taxon>Ixodoidea</taxon>
        <taxon>Ixodidae</taxon>
        <taxon>Rhipicephalinae</taxon>
        <taxon>Rhipicephalus</taxon>
        <taxon>Boophilus</taxon>
    </lineage>
</organism>
<dbReference type="EMBL" id="JABSTU010000001">
    <property type="protein sequence ID" value="KAH8041473.1"/>
    <property type="molecule type" value="Genomic_DNA"/>
</dbReference>
<reference evidence="1" key="1">
    <citation type="journal article" date="2020" name="Cell">
        <title>Large-Scale Comparative Analyses of Tick Genomes Elucidate Their Genetic Diversity and Vector Capacities.</title>
        <authorList>
            <consortium name="Tick Genome and Microbiome Consortium (TIGMIC)"/>
            <person name="Jia N."/>
            <person name="Wang J."/>
            <person name="Shi W."/>
            <person name="Du L."/>
            <person name="Sun Y."/>
            <person name="Zhan W."/>
            <person name="Jiang J.F."/>
            <person name="Wang Q."/>
            <person name="Zhang B."/>
            <person name="Ji P."/>
            <person name="Bell-Sakyi L."/>
            <person name="Cui X.M."/>
            <person name="Yuan T.T."/>
            <person name="Jiang B.G."/>
            <person name="Yang W.F."/>
            <person name="Lam T.T."/>
            <person name="Chang Q.C."/>
            <person name="Ding S.J."/>
            <person name="Wang X.J."/>
            <person name="Zhu J.G."/>
            <person name="Ruan X.D."/>
            <person name="Zhao L."/>
            <person name="Wei J.T."/>
            <person name="Ye R.Z."/>
            <person name="Que T.C."/>
            <person name="Du C.H."/>
            <person name="Zhou Y.H."/>
            <person name="Cheng J.X."/>
            <person name="Dai P.F."/>
            <person name="Guo W.B."/>
            <person name="Han X.H."/>
            <person name="Huang E.J."/>
            <person name="Li L.F."/>
            <person name="Wei W."/>
            <person name="Gao Y.C."/>
            <person name="Liu J.Z."/>
            <person name="Shao H.Z."/>
            <person name="Wang X."/>
            <person name="Wang C.C."/>
            <person name="Yang T.C."/>
            <person name="Huo Q.B."/>
            <person name="Li W."/>
            <person name="Chen H.Y."/>
            <person name="Chen S.E."/>
            <person name="Zhou L.G."/>
            <person name="Ni X.B."/>
            <person name="Tian J.H."/>
            <person name="Sheng Y."/>
            <person name="Liu T."/>
            <person name="Pan Y.S."/>
            <person name="Xia L.Y."/>
            <person name="Li J."/>
            <person name="Zhao F."/>
            <person name="Cao W.C."/>
        </authorList>
    </citation>
    <scope>NUCLEOTIDE SEQUENCE</scope>
    <source>
        <strain evidence="1">Rmic-2018</strain>
    </source>
</reference>
<dbReference type="AlphaFoldDB" id="A0A9J6F4G3"/>
<keyword evidence="2" id="KW-1185">Reference proteome</keyword>
<accession>A0A9J6F4G3</accession>
<evidence type="ECO:0000313" key="2">
    <source>
        <dbReference type="Proteomes" id="UP000821866"/>
    </source>
</evidence>
<evidence type="ECO:0000313" key="1">
    <source>
        <dbReference type="EMBL" id="KAH8041473.1"/>
    </source>
</evidence>
<comment type="caution">
    <text evidence="1">The sequence shown here is derived from an EMBL/GenBank/DDBJ whole genome shotgun (WGS) entry which is preliminary data.</text>
</comment>
<name>A0A9J6F4G3_RHIMP</name>
<gene>
    <name evidence="1" type="ORF">HPB51_015835</name>
</gene>
<protein>
    <submittedName>
        <fullName evidence="1">Uncharacterized protein</fullName>
    </submittedName>
</protein>